<evidence type="ECO:0000256" key="1">
    <source>
        <dbReference type="SAM" id="SignalP"/>
    </source>
</evidence>
<sequence>MGIQCPLCLRLIFSAFSLTTHSMQPPPLLLLLATADPIHCPLRRKEMSPRDKPEERGGVHDIQAAFRNDHTGEILPVCEAGREGRAQI</sequence>
<reference evidence="2" key="1">
    <citation type="submission" date="2014-03" db="EMBL/GenBank/DDBJ databases">
        <title>The sialotranscriptome of Amblyomma triste, Amblyomma parvum and Amblyomma cajennense ticks, uncovered by 454-based RNA-seq.</title>
        <authorList>
            <person name="Garcia G.R."/>
            <person name="Gardinassi L.G."/>
            <person name="Ribeiro J.M."/>
            <person name="Anatriello E."/>
            <person name="Ferreira B.R."/>
            <person name="Moreira H.N."/>
            <person name="Mafra C."/>
            <person name="Olegario M.M."/>
            <person name="Szabo P.J."/>
            <person name="Miranda-Santos I.K."/>
            <person name="Maruyama S.R."/>
        </authorList>
    </citation>
    <scope>NUCLEOTIDE SEQUENCE</scope>
    <source>
        <strain evidence="2">Uberlandia</strain>
        <tissue evidence="2">Salivary glands</tissue>
    </source>
</reference>
<feature type="signal peptide" evidence="1">
    <location>
        <begin position="1"/>
        <end position="22"/>
    </location>
</feature>
<name>A0A023FBS0_AMBCJ</name>
<keyword evidence="1" id="KW-0732">Signal</keyword>
<dbReference type="EMBL" id="GBBK01005652">
    <property type="protein sequence ID" value="JAC18830.1"/>
    <property type="molecule type" value="mRNA"/>
</dbReference>
<organism evidence="2">
    <name type="scientific">Amblyomma cajennense</name>
    <name type="common">Cayenne tick</name>
    <name type="synonym">Acarus cajennensis</name>
    <dbReference type="NCBI Taxonomy" id="34607"/>
    <lineage>
        <taxon>Eukaryota</taxon>
        <taxon>Metazoa</taxon>
        <taxon>Ecdysozoa</taxon>
        <taxon>Arthropoda</taxon>
        <taxon>Chelicerata</taxon>
        <taxon>Arachnida</taxon>
        <taxon>Acari</taxon>
        <taxon>Parasitiformes</taxon>
        <taxon>Ixodida</taxon>
        <taxon>Ixodoidea</taxon>
        <taxon>Ixodidae</taxon>
        <taxon>Amblyomminae</taxon>
        <taxon>Amblyomma</taxon>
    </lineage>
</organism>
<dbReference type="AlphaFoldDB" id="A0A023FBS0"/>
<proteinExistence type="evidence at transcript level"/>
<accession>A0A023FBS0</accession>
<feature type="chain" id="PRO_5001514789" evidence="1">
    <location>
        <begin position="23"/>
        <end position="88"/>
    </location>
</feature>
<evidence type="ECO:0000313" key="2">
    <source>
        <dbReference type="EMBL" id="JAC18830.1"/>
    </source>
</evidence>
<protein>
    <submittedName>
        <fullName evidence="2">Putative secreted protein</fullName>
    </submittedName>
</protein>